<evidence type="ECO:0000256" key="1">
    <source>
        <dbReference type="SAM" id="Phobius"/>
    </source>
</evidence>
<keyword evidence="1" id="KW-0812">Transmembrane</keyword>
<evidence type="ECO:0000259" key="2">
    <source>
        <dbReference type="Pfam" id="PF04892"/>
    </source>
</evidence>
<sequence length="115" mass="12658">MSAWLPVLAYMTLIMTFSSIPDVTPQTSVSNTDKLAHLIEYFILGFLLGRAFLLSGISNRMIALGLALLVGLGLAGFDEWFQGLFGRTTSFADWLSDSLGIVIALVCVSKWRQIR</sequence>
<evidence type="ECO:0000313" key="4">
    <source>
        <dbReference type="Proteomes" id="UP000547674"/>
    </source>
</evidence>
<keyword evidence="1" id="KW-0472">Membrane</keyword>
<keyword evidence="1" id="KW-1133">Transmembrane helix</keyword>
<protein>
    <submittedName>
        <fullName evidence="3">VanZ family protein</fullName>
    </submittedName>
</protein>
<dbReference type="AlphaFoldDB" id="A0A7Y2E8K1"/>
<dbReference type="Pfam" id="PF04892">
    <property type="entry name" value="VanZ"/>
    <property type="match status" value="1"/>
</dbReference>
<proteinExistence type="predicted"/>
<comment type="caution">
    <text evidence="3">The sequence shown here is derived from an EMBL/GenBank/DDBJ whole genome shotgun (WGS) entry which is preliminary data.</text>
</comment>
<dbReference type="Proteomes" id="UP000547674">
    <property type="component" value="Unassembled WGS sequence"/>
</dbReference>
<accession>A0A7Y2E8K1</accession>
<organism evidence="3 4">
    <name type="scientific">Eiseniibacteriota bacterium</name>
    <dbReference type="NCBI Taxonomy" id="2212470"/>
    <lineage>
        <taxon>Bacteria</taxon>
        <taxon>Candidatus Eiseniibacteriota</taxon>
    </lineage>
</organism>
<reference evidence="3 4" key="1">
    <citation type="submission" date="2020-03" db="EMBL/GenBank/DDBJ databases">
        <title>Metabolic flexibility allows generalist bacteria to become dominant in a frequently disturbed ecosystem.</title>
        <authorList>
            <person name="Chen Y.-J."/>
            <person name="Leung P.M."/>
            <person name="Bay S.K."/>
            <person name="Hugenholtz P."/>
            <person name="Kessler A.J."/>
            <person name="Shelley G."/>
            <person name="Waite D.W."/>
            <person name="Cook P.L."/>
            <person name="Greening C."/>
        </authorList>
    </citation>
    <scope>NUCLEOTIDE SEQUENCE [LARGE SCALE GENOMIC DNA]</scope>
    <source>
        <strain evidence="3">SS_bin_28</strain>
    </source>
</reference>
<dbReference type="EMBL" id="JABDJR010000424">
    <property type="protein sequence ID" value="NNF07188.1"/>
    <property type="molecule type" value="Genomic_DNA"/>
</dbReference>
<name>A0A7Y2E8K1_UNCEI</name>
<feature type="transmembrane region" description="Helical" evidence="1">
    <location>
        <begin position="61"/>
        <end position="82"/>
    </location>
</feature>
<dbReference type="InterPro" id="IPR006976">
    <property type="entry name" value="VanZ-like"/>
</dbReference>
<feature type="transmembrane region" description="Helical" evidence="1">
    <location>
        <begin position="94"/>
        <end position="111"/>
    </location>
</feature>
<feature type="domain" description="VanZ-like" evidence="2">
    <location>
        <begin position="15"/>
        <end position="108"/>
    </location>
</feature>
<dbReference type="NCBIfam" id="NF037970">
    <property type="entry name" value="vanZ_1"/>
    <property type="match status" value="1"/>
</dbReference>
<gene>
    <name evidence="3" type="primary">vanZ</name>
    <name evidence="3" type="ORF">HKN21_10550</name>
</gene>
<evidence type="ECO:0000313" key="3">
    <source>
        <dbReference type="EMBL" id="NNF07188.1"/>
    </source>
</evidence>
<feature type="transmembrane region" description="Helical" evidence="1">
    <location>
        <begin position="35"/>
        <end position="54"/>
    </location>
</feature>